<protein>
    <submittedName>
        <fullName evidence="1">Uncharacterized protein</fullName>
    </submittedName>
</protein>
<comment type="caution">
    <text evidence="1">The sequence shown here is derived from an EMBL/GenBank/DDBJ whole genome shotgun (WGS) entry which is preliminary data.</text>
</comment>
<proteinExistence type="predicted"/>
<dbReference type="GeneID" id="63855904"/>
<evidence type="ECO:0000313" key="1">
    <source>
        <dbReference type="EMBL" id="KAF1849942.1"/>
    </source>
</evidence>
<dbReference type="RefSeq" id="XP_040792505.1">
    <property type="nucleotide sequence ID" value="XM_040938648.1"/>
</dbReference>
<dbReference type="Proteomes" id="UP000800039">
    <property type="component" value="Unassembled WGS sequence"/>
</dbReference>
<keyword evidence="2" id="KW-1185">Reference proteome</keyword>
<dbReference type="EMBL" id="ML976614">
    <property type="protein sequence ID" value="KAF1849942.1"/>
    <property type="molecule type" value="Genomic_DNA"/>
</dbReference>
<gene>
    <name evidence="1" type="ORF">K460DRAFT_7156</name>
</gene>
<sequence>MHVHALMGLSWLGLRRRPRGIPAASGVVLSLPPPVRRETCRPLRRTPTRWTIRGPGSYDERTGLHSRLWQRGFLLSAMQRSRKKLAASWRRRRRRQRDTTSPHIVFTQHHVSFRHSSHYAHARQSTQCGLLCCTSASASARNSGTPNDTPAAIVCPCSLCSVGKTMALQIGPRAVGTCYSSAQDRKASLRAHNSLLHLSNTPRFRMLHRRLAQRSPSARFGVTSGGERAIPSIPHAAGPRTGYAACTIEGLSRHLPIATPPLPCRATRRRR</sequence>
<organism evidence="1 2">
    <name type="scientific">Cucurbitaria berberidis CBS 394.84</name>
    <dbReference type="NCBI Taxonomy" id="1168544"/>
    <lineage>
        <taxon>Eukaryota</taxon>
        <taxon>Fungi</taxon>
        <taxon>Dikarya</taxon>
        <taxon>Ascomycota</taxon>
        <taxon>Pezizomycotina</taxon>
        <taxon>Dothideomycetes</taxon>
        <taxon>Pleosporomycetidae</taxon>
        <taxon>Pleosporales</taxon>
        <taxon>Pleosporineae</taxon>
        <taxon>Cucurbitariaceae</taxon>
        <taxon>Cucurbitaria</taxon>
    </lineage>
</organism>
<accession>A0A9P4GRD6</accession>
<evidence type="ECO:0000313" key="2">
    <source>
        <dbReference type="Proteomes" id="UP000800039"/>
    </source>
</evidence>
<reference evidence="1" key="1">
    <citation type="submission" date="2020-01" db="EMBL/GenBank/DDBJ databases">
        <authorList>
            <consortium name="DOE Joint Genome Institute"/>
            <person name="Haridas S."/>
            <person name="Albert R."/>
            <person name="Binder M."/>
            <person name="Bloem J."/>
            <person name="Labutti K."/>
            <person name="Salamov A."/>
            <person name="Andreopoulos B."/>
            <person name="Baker S.E."/>
            <person name="Barry K."/>
            <person name="Bills G."/>
            <person name="Bluhm B.H."/>
            <person name="Cannon C."/>
            <person name="Castanera R."/>
            <person name="Culley D.E."/>
            <person name="Daum C."/>
            <person name="Ezra D."/>
            <person name="Gonzalez J.B."/>
            <person name="Henrissat B."/>
            <person name="Kuo A."/>
            <person name="Liang C."/>
            <person name="Lipzen A."/>
            <person name="Lutzoni F."/>
            <person name="Magnuson J."/>
            <person name="Mondo S."/>
            <person name="Nolan M."/>
            <person name="Ohm R."/>
            <person name="Pangilinan J."/>
            <person name="Park H.-J."/>
            <person name="Ramirez L."/>
            <person name="Alfaro M."/>
            <person name="Sun H."/>
            <person name="Tritt A."/>
            <person name="Yoshinaga Y."/>
            <person name="Zwiers L.-H."/>
            <person name="Turgeon B.G."/>
            <person name="Goodwin S.B."/>
            <person name="Spatafora J.W."/>
            <person name="Crous P.W."/>
            <person name="Grigoriev I.V."/>
        </authorList>
    </citation>
    <scope>NUCLEOTIDE SEQUENCE</scope>
    <source>
        <strain evidence="1">CBS 394.84</strain>
    </source>
</reference>
<name>A0A9P4GRD6_9PLEO</name>
<dbReference type="AlphaFoldDB" id="A0A9P4GRD6"/>